<organism evidence="6 7">
    <name type="scientific">Streptomyces griseofuscus</name>
    <dbReference type="NCBI Taxonomy" id="146922"/>
    <lineage>
        <taxon>Bacteria</taxon>
        <taxon>Bacillati</taxon>
        <taxon>Actinomycetota</taxon>
        <taxon>Actinomycetes</taxon>
        <taxon>Kitasatosporales</taxon>
        <taxon>Streptomycetaceae</taxon>
        <taxon>Streptomyces</taxon>
    </lineage>
</organism>
<dbReference type="GO" id="GO:0003676">
    <property type="term" value="F:nucleic acid binding"/>
    <property type="evidence" value="ECO:0007669"/>
    <property type="project" value="InterPro"/>
</dbReference>
<evidence type="ECO:0000313" key="6">
    <source>
        <dbReference type="EMBL" id="QNT91017.1"/>
    </source>
</evidence>
<dbReference type="CDD" id="cd02440">
    <property type="entry name" value="AdoMet_MTases"/>
    <property type="match status" value="1"/>
</dbReference>
<dbReference type="Proteomes" id="UP000516422">
    <property type="component" value="Chromosome"/>
</dbReference>
<keyword evidence="4" id="KW-0949">S-adenosyl-L-methionine</keyword>
<dbReference type="InterPro" id="IPR052190">
    <property type="entry name" value="Euk-Arch_PrmC-MTase"/>
</dbReference>
<name>A0A7H1PSI7_9ACTN</name>
<evidence type="ECO:0000259" key="5">
    <source>
        <dbReference type="Pfam" id="PF05175"/>
    </source>
</evidence>
<dbReference type="KEGG" id="sgf:HEP81_00681"/>
<dbReference type="PROSITE" id="PS00092">
    <property type="entry name" value="N6_MTASE"/>
    <property type="match status" value="1"/>
</dbReference>
<proteinExistence type="inferred from homology"/>
<dbReference type="EMBL" id="CP051006">
    <property type="protein sequence ID" value="QNT91017.1"/>
    <property type="molecule type" value="Genomic_DNA"/>
</dbReference>
<dbReference type="GO" id="GO:0008276">
    <property type="term" value="F:protein methyltransferase activity"/>
    <property type="evidence" value="ECO:0007669"/>
    <property type="project" value="TreeGrafter"/>
</dbReference>
<gene>
    <name evidence="6" type="ORF">HEP81_00681</name>
</gene>
<dbReference type="SUPFAM" id="SSF53335">
    <property type="entry name" value="S-adenosyl-L-methionine-dependent methyltransferases"/>
    <property type="match status" value="1"/>
</dbReference>
<evidence type="ECO:0000313" key="7">
    <source>
        <dbReference type="Proteomes" id="UP000516422"/>
    </source>
</evidence>
<dbReference type="PANTHER" id="PTHR45875:SF1">
    <property type="entry name" value="METHYLTRANSFERASE N6AMT1"/>
    <property type="match status" value="1"/>
</dbReference>
<keyword evidence="2 6" id="KW-0489">Methyltransferase</keyword>
<evidence type="ECO:0000256" key="4">
    <source>
        <dbReference type="ARBA" id="ARBA00022691"/>
    </source>
</evidence>
<dbReference type="InterPro" id="IPR007848">
    <property type="entry name" value="Small_mtfrase_dom"/>
</dbReference>
<dbReference type="GO" id="GO:0035657">
    <property type="term" value="C:eRF1 methyltransferase complex"/>
    <property type="evidence" value="ECO:0007669"/>
    <property type="project" value="TreeGrafter"/>
</dbReference>
<evidence type="ECO:0000256" key="3">
    <source>
        <dbReference type="ARBA" id="ARBA00022679"/>
    </source>
</evidence>
<dbReference type="GO" id="GO:0008170">
    <property type="term" value="F:N-methyltransferase activity"/>
    <property type="evidence" value="ECO:0007669"/>
    <property type="project" value="UniProtKB-ARBA"/>
</dbReference>
<feature type="domain" description="Methyltransferase small" evidence="5">
    <location>
        <begin position="28"/>
        <end position="117"/>
    </location>
</feature>
<dbReference type="NCBIfam" id="TIGR00537">
    <property type="entry name" value="hemK_rel_arch"/>
    <property type="match status" value="1"/>
</dbReference>
<dbReference type="InterPro" id="IPR029063">
    <property type="entry name" value="SAM-dependent_MTases_sf"/>
</dbReference>
<comment type="similarity">
    <text evidence="1">Belongs to the eukaryotic/archaeal PrmC-related family.</text>
</comment>
<evidence type="ECO:0000256" key="1">
    <source>
        <dbReference type="ARBA" id="ARBA00006149"/>
    </source>
</evidence>
<dbReference type="GO" id="GO:0032259">
    <property type="term" value="P:methylation"/>
    <property type="evidence" value="ECO:0007669"/>
    <property type="project" value="UniProtKB-KW"/>
</dbReference>
<dbReference type="InterPro" id="IPR002052">
    <property type="entry name" value="DNA_methylase_N6_adenine_CS"/>
</dbReference>
<keyword evidence="3 6" id="KW-0808">Transferase</keyword>
<accession>A0A7H1PSI7</accession>
<dbReference type="AlphaFoldDB" id="A0A7H1PSI7"/>
<sequence>MTHISAMSGYSRHVIALLIPGVYAPQDDTALLAEALREEAVPGGARVLDVGTGSGALALAAARRGAEVTAVDVSRRAVWTARLNALLFRLPVRIRRGDLFAPARGRSYDVILANPPYVPAPHGGRGPRGRSRAWDAGHDGRLLLDRICREAPALLAPRGVLLIVQSVLSDPGRTLELLRGAGLKAAVVRRRWIALGPVLRSREEWLRRRGLLAPHERTEELVVIRAERTR</sequence>
<protein>
    <submittedName>
        <fullName evidence="6">Methyltransferase domain-containing protein</fullName>
    </submittedName>
</protein>
<evidence type="ECO:0000256" key="2">
    <source>
        <dbReference type="ARBA" id="ARBA00022603"/>
    </source>
</evidence>
<dbReference type="GO" id="GO:0008757">
    <property type="term" value="F:S-adenosylmethionine-dependent methyltransferase activity"/>
    <property type="evidence" value="ECO:0007669"/>
    <property type="project" value="TreeGrafter"/>
</dbReference>
<reference evidence="6 7" key="1">
    <citation type="submission" date="2020-04" db="EMBL/GenBank/DDBJ databases">
        <title>Characterization and engineering of Streptomyces griseofuscus DSM40191 as a potential heterologous host for expression of BGCs.</title>
        <authorList>
            <person name="Gren T."/>
            <person name="Whitford C.M."/>
            <person name="Mohite O.S."/>
            <person name="Joergensen T.S."/>
            <person name="Nielsen J.B."/>
            <person name="Lee S.Y."/>
            <person name="Weber T."/>
        </authorList>
    </citation>
    <scope>NUCLEOTIDE SEQUENCE [LARGE SCALE GENOMIC DNA]</scope>
    <source>
        <strain evidence="6 7">DSM 40191</strain>
    </source>
</reference>
<dbReference type="PANTHER" id="PTHR45875">
    <property type="entry name" value="METHYLTRANSFERASE N6AMT1"/>
    <property type="match status" value="1"/>
</dbReference>
<dbReference type="Gene3D" id="3.40.50.150">
    <property type="entry name" value="Vaccinia Virus protein VP39"/>
    <property type="match status" value="1"/>
</dbReference>
<dbReference type="Pfam" id="PF05175">
    <property type="entry name" value="MTS"/>
    <property type="match status" value="1"/>
</dbReference>
<dbReference type="InterPro" id="IPR004557">
    <property type="entry name" value="PrmC-related"/>
</dbReference>